<feature type="transmembrane region" description="Helical" evidence="8">
    <location>
        <begin position="179"/>
        <end position="205"/>
    </location>
</feature>
<keyword evidence="8" id="KW-0769">Symport</keyword>
<feature type="transmembrane region" description="Helical" evidence="8">
    <location>
        <begin position="426"/>
        <end position="445"/>
    </location>
</feature>
<dbReference type="GO" id="GO:0005886">
    <property type="term" value="C:plasma membrane"/>
    <property type="evidence" value="ECO:0007669"/>
    <property type="project" value="UniProtKB-SubCell"/>
</dbReference>
<evidence type="ECO:0000256" key="5">
    <source>
        <dbReference type="ARBA" id="ARBA00022692"/>
    </source>
</evidence>
<dbReference type="EMBL" id="NSKE01000002">
    <property type="protein sequence ID" value="PAU95426.1"/>
    <property type="molecule type" value="Genomic_DNA"/>
</dbReference>
<feature type="transmembrane region" description="Helical" evidence="8">
    <location>
        <begin position="360"/>
        <end position="380"/>
    </location>
</feature>
<feature type="transmembrane region" description="Helical" evidence="8">
    <location>
        <begin position="138"/>
        <end position="159"/>
    </location>
</feature>
<dbReference type="InterPro" id="IPR001463">
    <property type="entry name" value="Na/Ala_symport"/>
</dbReference>
<organism evidence="9 10">
    <name type="scientific">Fodinibius salipaludis</name>
    <dbReference type="NCBI Taxonomy" id="2032627"/>
    <lineage>
        <taxon>Bacteria</taxon>
        <taxon>Pseudomonadati</taxon>
        <taxon>Balneolota</taxon>
        <taxon>Balneolia</taxon>
        <taxon>Balneolales</taxon>
        <taxon>Balneolaceae</taxon>
        <taxon>Fodinibius</taxon>
    </lineage>
</organism>
<evidence type="ECO:0000256" key="8">
    <source>
        <dbReference type="RuleBase" id="RU363064"/>
    </source>
</evidence>
<proteinExistence type="inferred from homology"/>
<comment type="subcellular location">
    <subcellularLocation>
        <location evidence="1 8">Cell membrane</location>
        <topology evidence="1 8">Multi-pass membrane protein</topology>
    </subcellularLocation>
</comment>
<dbReference type="GO" id="GO:0005283">
    <property type="term" value="F:amino acid:sodium symporter activity"/>
    <property type="evidence" value="ECO:0007669"/>
    <property type="project" value="InterPro"/>
</dbReference>
<dbReference type="Pfam" id="PF01235">
    <property type="entry name" value="Na_Ala_symp"/>
    <property type="match status" value="1"/>
</dbReference>
<evidence type="ECO:0000256" key="3">
    <source>
        <dbReference type="ARBA" id="ARBA00022448"/>
    </source>
</evidence>
<keyword evidence="10" id="KW-1185">Reference proteome</keyword>
<reference evidence="9 10" key="1">
    <citation type="submission" date="2017-08" db="EMBL/GenBank/DDBJ databases">
        <title>Aliifodinibius alkalisoli sp. nov., isolated from saline alkaline soil.</title>
        <authorList>
            <person name="Liu D."/>
            <person name="Zhang G."/>
        </authorList>
    </citation>
    <scope>NUCLEOTIDE SEQUENCE [LARGE SCALE GENOMIC DNA]</scope>
    <source>
        <strain evidence="9 10">WN023</strain>
    </source>
</reference>
<feature type="transmembrane region" description="Helical" evidence="8">
    <location>
        <begin position="217"/>
        <end position="237"/>
    </location>
</feature>
<keyword evidence="7 8" id="KW-0472">Membrane</keyword>
<keyword evidence="6 8" id="KW-1133">Transmembrane helix</keyword>
<dbReference type="PANTHER" id="PTHR30330">
    <property type="entry name" value="AGSS FAMILY TRANSPORTER, SODIUM-ALANINE"/>
    <property type="match status" value="1"/>
</dbReference>
<feature type="transmembrane region" description="Helical" evidence="8">
    <location>
        <begin position="401"/>
        <end position="420"/>
    </location>
</feature>
<name>A0A2A2GCP2_9BACT</name>
<accession>A0A2A2GCP2</accession>
<dbReference type="AlphaFoldDB" id="A0A2A2GCP2"/>
<sequence length="463" mass="49882">MWGMPLVYLLVGGGLFFLIYSRFIPFLYLRHSLNILRGKYDNPDDPGDISHFEALSSALAATVGMGNISGVAVAIFMGGPGALFWMWVSAFVGMATKFFTCTLAILYRGQDSEGKIQGGPMYVIREGLEKNWGGNWTYLFKPLAALFALAGIFGPLPIFQANQLTQILRDSIYIPQGWVAANAHFGGDLITGLVLVVIVSFVIFGGITRIGKVTSKLVPAMVIIYIGCVVAILGAHITEIPHYLGLIITDAFNADYVRQSAINGEAMFGGIVGSLIVIGIQRGVFSNEAGLGTEALAHGAAKTKEPVREGLVAMLGPAIDTIITCTMTALAILVTGVWKSTEANGVTLTLNAFNEALPEFGTYLLVICVVFFAISSMLTYSYYGTKCLGYLIGADKQHWYNYFYVGSIIFGSVASIGAVIDLIDGMFALMAIPTMVSTILLAPKVKEAATSYFERIDSFKTFK</sequence>
<keyword evidence="5 8" id="KW-0812">Transmembrane</keyword>
<keyword evidence="3 8" id="KW-0813">Transport</keyword>
<evidence type="ECO:0000256" key="4">
    <source>
        <dbReference type="ARBA" id="ARBA00022475"/>
    </source>
</evidence>
<comment type="caution">
    <text evidence="9">The sequence shown here is derived from an EMBL/GenBank/DDBJ whole genome shotgun (WGS) entry which is preliminary data.</text>
</comment>
<feature type="transmembrane region" description="Helical" evidence="8">
    <location>
        <begin position="6"/>
        <end position="29"/>
    </location>
</feature>
<gene>
    <name evidence="9" type="ORF">CK503_03935</name>
</gene>
<dbReference type="NCBIfam" id="TIGR00835">
    <property type="entry name" value="agcS"/>
    <property type="match status" value="1"/>
</dbReference>
<feature type="transmembrane region" description="Helical" evidence="8">
    <location>
        <begin position="311"/>
        <end position="338"/>
    </location>
</feature>
<dbReference type="PANTHER" id="PTHR30330:SF3">
    <property type="entry name" value="TRANSCRIPTIONAL REGULATOR, LRP FAMILY"/>
    <property type="match status" value="1"/>
</dbReference>
<dbReference type="PROSITE" id="PS00873">
    <property type="entry name" value="NA_ALANINE_SYMP"/>
    <property type="match status" value="1"/>
</dbReference>
<dbReference type="Gene3D" id="1.20.1740.10">
    <property type="entry name" value="Amino acid/polyamine transporter I"/>
    <property type="match status" value="1"/>
</dbReference>
<evidence type="ECO:0000256" key="2">
    <source>
        <dbReference type="ARBA" id="ARBA00009261"/>
    </source>
</evidence>
<evidence type="ECO:0000313" key="10">
    <source>
        <dbReference type="Proteomes" id="UP000218831"/>
    </source>
</evidence>
<evidence type="ECO:0000256" key="6">
    <source>
        <dbReference type="ARBA" id="ARBA00022989"/>
    </source>
</evidence>
<protein>
    <submittedName>
        <fullName evidence="9">Sodium/alanine symporter</fullName>
    </submittedName>
</protein>
<comment type="similarity">
    <text evidence="2 8">Belongs to the alanine or glycine:cation symporter (AGCS) (TC 2.A.25) family.</text>
</comment>
<feature type="transmembrane region" description="Helical" evidence="8">
    <location>
        <begin position="266"/>
        <end position="285"/>
    </location>
</feature>
<keyword evidence="4 8" id="KW-1003">Cell membrane</keyword>
<dbReference type="Proteomes" id="UP000218831">
    <property type="component" value="Unassembled WGS sequence"/>
</dbReference>
<evidence type="ECO:0000256" key="7">
    <source>
        <dbReference type="ARBA" id="ARBA00023136"/>
    </source>
</evidence>
<dbReference type="OrthoDB" id="9804874at2"/>
<evidence type="ECO:0000256" key="1">
    <source>
        <dbReference type="ARBA" id="ARBA00004651"/>
    </source>
</evidence>
<evidence type="ECO:0000313" key="9">
    <source>
        <dbReference type="EMBL" id="PAU95426.1"/>
    </source>
</evidence>
<dbReference type="PRINTS" id="PR00175">
    <property type="entry name" value="NAALASMPORT"/>
</dbReference>